<gene>
    <name evidence="1" type="ORF">RSSM_01426</name>
</gene>
<reference evidence="1 2" key="1">
    <citation type="journal article" date="2013" name="Mar. Genomics">
        <title>Expression of sulfatases in Rhodopirellula baltica and the diversity of sulfatases in the genus Rhodopirellula.</title>
        <authorList>
            <person name="Wegner C.E."/>
            <person name="Richter-Heitmann T."/>
            <person name="Klindworth A."/>
            <person name="Klockow C."/>
            <person name="Richter M."/>
            <person name="Achstetter T."/>
            <person name="Glockner F.O."/>
            <person name="Harder J."/>
        </authorList>
    </citation>
    <scope>NUCLEOTIDE SEQUENCE [LARGE SCALE GENOMIC DNA]</scope>
    <source>
        <strain evidence="1 2">SM41</strain>
    </source>
</reference>
<protein>
    <submittedName>
        <fullName evidence="1">Uncharacterized protein</fullName>
    </submittedName>
</protein>
<keyword evidence="2" id="KW-1185">Reference proteome</keyword>
<accession>M5U784</accession>
<dbReference type="Proteomes" id="UP000011885">
    <property type="component" value="Unassembled WGS sequence"/>
</dbReference>
<dbReference type="EMBL" id="ANOH01000108">
    <property type="protein sequence ID" value="EMI57144.1"/>
    <property type="molecule type" value="Genomic_DNA"/>
</dbReference>
<dbReference type="PATRIC" id="fig|1263870.3.peg.1531"/>
<organism evidence="1 2">
    <name type="scientific">Rhodopirellula sallentina SM41</name>
    <dbReference type="NCBI Taxonomy" id="1263870"/>
    <lineage>
        <taxon>Bacteria</taxon>
        <taxon>Pseudomonadati</taxon>
        <taxon>Planctomycetota</taxon>
        <taxon>Planctomycetia</taxon>
        <taxon>Pirellulales</taxon>
        <taxon>Pirellulaceae</taxon>
        <taxon>Rhodopirellula</taxon>
    </lineage>
</organism>
<comment type="caution">
    <text evidence="1">The sequence shown here is derived from an EMBL/GenBank/DDBJ whole genome shotgun (WGS) entry which is preliminary data.</text>
</comment>
<evidence type="ECO:0000313" key="1">
    <source>
        <dbReference type="EMBL" id="EMI57144.1"/>
    </source>
</evidence>
<dbReference type="AlphaFoldDB" id="M5U784"/>
<evidence type="ECO:0000313" key="2">
    <source>
        <dbReference type="Proteomes" id="UP000011885"/>
    </source>
</evidence>
<proteinExistence type="predicted"/>
<name>M5U784_9BACT</name>
<sequence length="56" mass="6273">MFSYFRTFWKGLTSKAQSQTKCQGLFALSRCRCPQLEPIAAAHSLCDCAFIDNALP</sequence>